<dbReference type="GO" id="GO:0051537">
    <property type="term" value="F:2 iron, 2 sulfur cluster binding"/>
    <property type="evidence" value="ECO:0007669"/>
    <property type="project" value="UniProtKB-KW"/>
</dbReference>
<dbReference type="InterPro" id="IPR002684">
    <property type="entry name" value="Biotin_synth/BioAB"/>
</dbReference>
<keyword evidence="11 13" id="KW-0411">Iron-sulfur</keyword>
<dbReference type="PIRSF" id="PIRSF001619">
    <property type="entry name" value="Biotin_synth"/>
    <property type="match status" value="1"/>
</dbReference>
<evidence type="ECO:0000256" key="12">
    <source>
        <dbReference type="ARBA" id="ARBA00051157"/>
    </source>
</evidence>
<protein>
    <recommendedName>
        <fullName evidence="3 13">Biotin synthase</fullName>
        <ecNumber evidence="3 13">2.8.1.6</ecNumber>
    </recommendedName>
</protein>
<dbReference type="AlphaFoldDB" id="A0A6I6FFM5"/>
<dbReference type="GO" id="GO:0004076">
    <property type="term" value="F:biotin synthase activity"/>
    <property type="evidence" value="ECO:0007669"/>
    <property type="project" value="UniProtKB-UniRule"/>
</dbReference>
<comment type="pathway">
    <text evidence="1 13">Cofactor biosynthesis; biotin biosynthesis; biotin from 7,8-diaminononanoate: step 2/2.</text>
</comment>
<evidence type="ECO:0000256" key="2">
    <source>
        <dbReference type="ARBA" id="ARBA00010765"/>
    </source>
</evidence>
<proteinExistence type="inferred from homology"/>
<evidence type="ECO:0000259" key="15">
    <source>
        <dbReference type="PROSITE" id="PS51918"/>
    </source>
</evidence>
<dbReference type="GO" id="GO:0005506">
    <property type="term" value="F:iron ion binding"/>
    <property type="evidence" value="ECO:0007669"/>
    <property type="project" value="UniProtKB-UniRule"/>
</dbReference>
<organism evidence="16 17">
    <name type="scientific">Clostridium bovifaecis</name>
    <dbReference type="NCBI Taxonomy" id="2184719"/>
    <lineage>
        <taxon>Bacteria</taxon>
        <taxon>Bacillati</taxon>
        <taxon>Bacillota</taxon>
        <taxon>Clostridia</taxon>
        <taxon>Eubacteriales</taxon>
        <taxon>Clostridiaceae</taxon>
        <taxon>Clostridium</taxon>
    </lineage>
</organism>
<dbReference type="InterPro" id="IPR058240">
    <property type="entry name" value="rSAM_sf"/>
</dbReference>
<dbReference type="HAMAP" id="MF_01694">
    <property type="entry name" value="BioB"/>
    <property type="match status" value="1"/>
</dbReference>
<dbReference type="EMBL" id="CP046522">
    <property type="protein sequence ID" value="QGU96685.1"/>
    <property type="molecule type" value="Genomic_DNA"/>
</dbReference>
<feature type="binding site" evidence="13 14">
    <location>
        <position position="199"/>
    </location>
    <ligand>
        <name>[2Fe-2S] cluster</name>
        <dbReference type="ChEBI" id="CHEBI:190135"/>
    </ligand>
</feature>
<comment type="subunit">
    <text evidence="13">Homodimer.</text>
</comment>
<evidence type="ECO:0000256" key="14">
    <source>
        <dbReference type="PIRSR" id="PIRSR001619-1"/>
    </source>
</evidence>
<dbReference type="SFLD" id="SFLDG01060">
    <property type="entry name" value="BATS_domain_containing"/>
    <property type="match status" value="1"/>
</dbReference>
<evidence type="ECO:0000256" key="3">
    <source>
        <dbReference type="ARBA" id="ARBA00012236"/>
    </source>
</evidence>
<comment type="cofactor">
    <cofactor evidence="13">
        <name>[2Fe-2S] cluster</name>
        <dbReference type="ChEBI" id="CHEBI:190135"/>
    </cofactor>
    <text evidence="13">Binds 1 [2Fe-2S] cluster. The cluster is coordinated with 3 cysteines and 1 arginine.</text>
</comment>
<comment type="cofactor">
    <cofactor evidence="14">
        <name>[2Fe-2S] cluster</name>
        <dbReference type="ChEBI" id="CHEBI:190135"/>
    </cofactor>
    <text evidence="14">Binds 1 [2Fe-2S] cluster. The cluster is coordinated with 3 cysteines and 1 arginine.</text>
</comment>
<dbReference type="PROSITE" id="PS51918">
    <property type="entry name" value="RADICAL_SAM"/>
    <property type="match status" value="1"/>
</dbReference>
<gene>
    <name evidence="13 16" type="primary">bioB</name>
    <name evidence="16" type="ORF">GOM49_17775</name>
</gene>
<feature type="binding site" evidence="13 14">
    <location>
        <position position="70"/>
    </location>
    <ligand>
        <name>[4Fe-4S] cluster</name>
        <dbReference type="ChEBI" id="CHEBI:49883"/>
        <note>4Fe-4S-S-AdoMet</note>
    </ligand>
</feature>
<name>A0A6I6FFM5_9CLOT</name>
<dbReference type="InterPro" id="IPR006638">
    <property type="entry name" value="Elp3/MiaA/NifB-like_rSAM"/>
</dbReference>
<accession>A0A6I6FFM5</accession>
<evidence type="ECO:0000256" key="8">
    <source>
        <dbReference type="ARBA" id="ARBA00022723"/>
    </source>
</evidence>
<dbReference type="InterPro" id="IPR013785">
    <property type="entry name" value="Aldolase_TIM"/>
</dbReference>
<dbReference type="Pfam" id="PF06968">
    <property type="entry name" value="BATS"/>
    <property type="match status" value="1"/>
</dbReference>
<evidence type="ECO:0000256" key="6">
    <source>
        <dbReference type="ARBA" id="ARBA00022691"/>
    </source>
</evidence>
<dbReference type="CDD" id="cd01335">
    <property type="entry name" value="Radical_SAM"/>
    <property type="match status" value="1"/>
</dbReference>
<dbReference type="EC" id="2.8.1.6" evidence="3 13"/>
<feature type="domain" description="Radical SAM core" evidence="15">
    <location>
        <begin position="45"/>
        <end position="272"/>
    </location>
</feature>
<feature type="binding site" evidence="13 14">
    <location>
        <position position="107"/>
    </location>
    <ligand>
        <name>[2Fe-2S] cluster</name>
        <dbReference type="ChEBI" id="CHEBI:190135"/>
    </ligand>
</feature>
<dbReference type="PANTHER" id="PTHR22976">
    <property type="entry name" value="BIOTIN SYNTHASE"/>
    <property type="match status" value="1"/>
</dbReference>
<dbReference type="InterPro" id="IPR007197">
    <property type="entry name" value="rSAM"/>
</dbReference>
<dbReference type="Pfam" id="PF04055">
    <property type="entry name" value="Radical_SAM"/>
    <property type="match status" value="1"/>
</dbReference>
<evidence type="ECO:0000256" key="7">
    <source>
        <dbReference type="ARBA" id="ARBA00022714"/>
    </source>
</evidence>
<dbReference type="GO" id="GO:0051539">
    <property type="term" value="F:4 iron, 4 sulfur cluster binding"/>
    <property type="evidence" value="ECO:0007669"/>
    <property type="project" value="UniProtKB-KW"/>
</dbReference>
<dbReference type="PANTHER" id="PTHR22976:SF2">
    <property type="entry name" value="BIOTIN SYNTHASE, MITOCHONDRIAL"/>
    <property type="match status" value="1"/>
</dbReference>
<feature type="binding site" evidence="13 14">
    <location>
        <position position="139"/>
    </location>
    <ligand>
        <name>[2Fe-2S] cluster</name>
        <dbReference type="ChEBI" id="CHEBI:190135"/>
    </ligand>
</feature>
<dbReference type="SUPFAM" id="SSF102114">
    <property type="entry name" value="Radical SAM enzymes"/>
    <property type="match status" value="1"/>
</dbReference>
<keyword evidence="10 13" id="KW-0408">Iron</keyword>
<evidence type="ECO:0000313" key="16">
    <source>
        <dbReference type="EMBL" id="QGU96685.1"/>
    </source>
</evidence>
<evidence type="ECO:0000256" key="9">
    <source>
        <dbReference type="ARBA" id="ARBA00022756"/>
    </source>
</evidence>
<evidence type="ECO:0000256" key="11">
    <source>
        <dbReference type="ARBA" id="ARBA00023014"/>
    </source>
</evidence>
<reference evidence="16 17" key="1">
    <citation type="submission" date="2019-12" db="EMBL/GenBank/DDBJ databases">
        <title>Genome sequenceing of Clostridium bovifaecis.</title>
        <authorList>
            <person name="Yao Y."/>
        </authorList>
    </citation>
    <scope>NUCLEOTIDE SEQUENCE [LARGE SCALE GENOMIC DNA]</scope>
    <source>
        <strain evidence="16 17">BXX</strain>
    </source>
</reference>
<comment type="caution">
    <text evidence="13">Lacks conserved residue(s) required for the propagation of feature annotation.</text>
</comment>
<keyword evidence="17" id="KW-1185">Reference proteome</keyword>
<evidence type="ECO:0000256" key="10">
    <source>
        <dbReference type="ARBA" id="ARBA00023004"/>
    </source>
</evidence>
<feature type="binding site" evidence="13 14">
    <location>
        <position position="67"/>
    </location>
    <ligand>
        <name>[4Fe-4S] cluster</name>
        <dbReference type="ChEBI" id="CHEBI:49883"/>
        <note>4Fe-4S-S-AdoMet</note>
    </ligand>
</feature>
<comment type="cofactor">
    <cofactor evidence="13 14">
        <name>[4Fe-4S] cluster</name>
        <dbReference type="ChEBI" id="CHEBI:49883"/>
    </cofactor>
    <text evidence="13 14">Binds 1 [4Fe-4S] cluster. The cluster is coordinated with 3 cysteines and an exchangeable S-adenosyl-L-methionine.</text>
</comment>
<dbReference type="Gene3D" id="3.20.20.70">
    <property type="entry name" value="Aldolase class I"/>
    <property type="match status" value="1"/>
</dbReference>
<comment type="function">
    <text evidence="13">Catalyzes the conversion of dethiobiotin (DTB) to biotin by the insertion of a sulfur atom into dethiobiotin via a radical-based mechanism.</text>
</comment>
<keyword evidence="7 13" id="KW-0001">2Fe-2S</keyword>
<evidence type="ECO:0000256" key="1">
    <source>
        <dbReference type="ARBA" id="ARBA00004942"/>
    </source>
</evidence>
<dbReference type="SMART" id="SM00729">
    <property type="entry name" value="Elp3"/>
    <property type="match status" value="1"/>
</dbReference>
<evidence type="ECO:0000256" key="4">
    <source>
        <dbReference type="ARBA" id="ARBA00022485"/>
    </source>
</evidence>
<keyword evidence="9 13" id="KW-0093">Biotin biosynthesis</keyword>
<evidence type="ECO:0000313" key="17">
    <source>
        <dbReference type="Proteomes" id="UP000422764"/>
    </source>
</evidence>
<dbReference type="InterPro" id="IPR024177">
    <property type="entry name" value="Biotin_synthase"/>
</dbReference>
<dbReference type="GO" id="GO:0009102">
    <property type="term" value="P:biotin biosynthetic process"/>
    <property type="evidence" value="ECO:0007669"/>
    <property type="project" value="UniProtKB-UniRule"/>
</dbReference>
<comment type="catalytic activity">
    <reaction evidence="12 13">
        <text>(4R,5S)-dethiobiotin + (sulfur carrier)-SH + 2 reduced [2Fe-2S]-[ferredoxin] + 2 S-adenosyl-L-methionine = (sulfur carrier)-H + biotin + 2 5'-deoxyadenosine + 2 L-methionine + 2 oxidized [2Fe-2S]-[ferredoxin]</text>
        <dbReference type="Rhea" id="RHEA:22060"/>
        <dbReference type="Rhea" id="RHEA-COMP:10000"/>
        <dbReference type="Rhea" id="RHEA-COMP:10001"/>
        <dbReference type="Rhea" id="RHEA-COMP:14737"/>
        <dbReference type="Rhea" id="RHEA-COMP:14739"/>
        <dbReference type="ChEBI" id="CHEBI:17319"/>
        <dbReference type="ChEBI" id="CHEBI:29917"/>
        <dbReference type="ChEBI" id="CHEBI:33737"/>
        <dbReference type="ChEBI" id="CHEBI:33738"/>
        <dbReference type="ChEBI" id="CHEBI:57586"/>
        <dbReference type="ChEBI" id="CHEBI:57844"/>
        <dbReference type="ChEBI" id="CHEBI:59789"/>
        <dbReference type="ChEBI" id="CHEBI:64428"/>
        <dbReference type="ChEBI" id="CHEBI:149473"/>
        <dbReference type="EC" id="2.8.1.6"/>
    </reaction>
</comment>
<feature type="binding site" evidence="13 14">
    <location>
        <position position="63"/>
    </location>
    <ligand>
        <name>[4Fe-4S] cluster</name>
        <dbReference type="ChEBI" id="CHEBI:49883"/>
        <note>4Fe-4S-S-AdoMet</note>
    </ligand>
</feature>
<dbReference type="SFLD" id="SFLDS00029">
    <property type="entry name" value="Radical_SAM"/>
    <property type="match status" value="1"/>
</dbReference>
<dbReference type="UniPathway" id="UPA00078">
    <property type="reaction ID" value="UER00162"/>
</dbReference>
<dbReference type="SMART" id="SM00876">
    <property type="entry name" value="BATS"/>
    <property type="match status" value="1"/>
</dbReference>
<keyword evidence="6 13" id="KW-0949">S-adenosyl-L-methionine</keyword>
<keyword evidence="5 13" id="KW-0808">Transferase</keyword>
<keyword evidence="4 13" id="KW-0004">4Fe-4S</keyword>
<dbReference type="Proteomes" id="UP000422764">
    <property type="component" value="Chromosome"/>
</dbReference>
<evidence type="ECO:0000256" key="13">
    <source>
        <dbReference type="HAMAP-Rule" id="MF_01694"/>
    </source>
</evidence>
<keyword evidence="8 13" id="KW-0479">Metal-binding</keyword>
<comment type="similarity">
    <text evidence="2 13">Belongs to the radical SAM superfamily. Biotin synthase family.</text>
</comment>
<sequence>MNTISYLESKVLNGGAITFEESIELSKVDDINSLLEASLKIKLKFKPSSACLCTVVNAKSGSCSENCKYCAQSVYYSTGIEEFELLSTEEILKKAKYNESKGATSFSMVVSGKGLNYNELEQLIDTVRTLKQETKLELCASLGIMSYDKLVQLKEVGLSSYHHNLQTSRNYFNQIINTHSYDDRINTIKAAQEAGLKICSGGIIGLGETMMDRLDLAFQVKDLGINCIPINCLIPIKGTPLENVQPISKEDILKTVALFRFINPNSNILWAAGRDYLKGYEILGFKAGFSAIITGNMLTTGGHQITEDLAMLNKLSSIV</sequence>
<dbReference type="NCBIfam" id="TIGR00433">
    <property type="entry name" value="bioB"/>
    <property type="match status" value="1"/>
</dbReference>
<dbReference type="InterPro" id="IPR010722">
    <property type="entry name" value="BATS_dom"/>
</dbReference>
<evidence type="ECO:0000256" key="5">
    <source>
        <dbReference type="ARBA" id="ARBA00022679"/>
    </source>
</evidence>
<dbReference type="SFLD" id="SFLDG01278">
    <property type="entry name" value="biotin_synthase_like"/>
    <property type="match status" value="1"/>
</dbReference>